<dbReference type="Pfam" id="PF23155">
    <property type="entry name" value="DUF7053"/>
    <property type="match status" value="1"/>
</dbReference>
<dbReference type="EMBL" id="JAULSY010000032">
    <property type="protein sequence ID" value="KAK0670392.1"/>
    <property type="molecule type" value="Genomic_DNA"/>
</dbReference>
<evidence type="ECO:0000313" key="3">
    <source>
        <dbReference type="Proteomes" id="UP001174997"/>
    </source>
</evidence>
<organism evidence="2 3">
    <name type="scientific">Cercophora samala</name>
    <dbReference type="NCBI Taxonomy" id="330535"/>
    <lineage>
        <taxon>Eukaryota</taxon>
        <taxon>Fungi</taxon>
        <taxon>Dikarya</taxon>
        <taxon>Ascomycota</taxon>
        <taxon>Pezizomycotina</taxon>
        <taxon>Sordariomycetes</taxon>
        <taxon>Sordariomycetidae</taxon>
        <taxon>Sordariales</taxon>
        <taxon>Lasiosphaeriaceae</taxon>
        <taxon>Cercophora</taxon>
    </lineage>
</organism>
<gene>
    <name evidence="2" type="ORF">QBC41DRAFT_318061</name>
</gene>
<name>A0AA39ZGQ7_9PEZI</name>
<evidence type="ECO:0000259" key="1">
    <source>
        <dbReference type="Pfam" id="PF23155"/>
    </source>
</evidence>
<dbReference type="AlphaFoldDB" id="A0AA39ZGQ7"/>
<proteinExistence type="predicted"/>
<dbReference type="Proteomes" id="UP001174997">
    <property type="component" value="Unassembled WGS sequence"/>
</dbReference>
<keyword evidence="3" id="KW-1185">Reference proteome</keyword>
<accession>A0AA39ZGQ7</accession>
<feature type="domain" description="DUF7053" evidence="1">
    <location>
        <begin position="6"/>
        <end position="170"/>
    </location>
</feature>
<evidence type="ECO:0000313" key="2">
    <source>
        <dbReference type="EMBL" id="KAK0670392.1"/>
    </source>
</evidence>
<sequence>MSFLTTTTKLSHSSTLPEGTTHSLALSMLSDYEFFLSCDPVLDSFTPLPPNPSPNLPSSITSQIRTDAHQQQGISYTVIDIVHTTIWDSKVVSTYEFTDITDGVFVRIKSPMGIVMDTVWQIREKQDKKGEWELVEDLEIRCNRLLVGVVKGQCEEGWGKIHGKMIKRLEDDIQKAAGK</sequence>
<protein>
    <recommendedName>
        <fullName evidence="1">DUF7053 domain-containing protein</fullName>
    </recommendedName>
</protein>
<comment type="caution">
    <text evidence="2">The sequence shown here is derived from an EMBL/GenBank/DDBJ whole genome shotgun (WGS) entry which is preliminary data.</text>
</comment>
<dbReference type="PANTHER" id="PTHR38117:SF1">
    <property type="entry name" value="DUF3074 DOMAIN-CONTAINING PROTEIN"/>
    <property type="match status" value="1"/>
</dbReference>
<reference evidence="2" key="1">
    <citation type="submission" date="2023-06" db="EMBL/GenBank/DDBJ databases">
        <title>Genome-scale phylogeny and comparative genomics of the fungal order Sordariales.</title>
        <authorList>
            <consortium name="Lawrence Berkeley National Laboratory"/>
            <person name="Hensen N."/>
            <person name="Bonometti L."/>
            <person name="Westerberg I."/>
            <person name="Brannstrom I.O."/>
            <person name="Guillou S."/>
            <person name="Cros-Aarteil S."/>
            <person name="Calhoun S."/>
            <person name="Haridas S."/>
            <person name="Kuo A."/>
            <person name="Mondo S."/>
            <person name="Pangilinan J."/>
            <person name="Riley R."/>
            <person name="Labutti K."/>
            <person name="Andreopoulos B."/>
            <person name="Lipzen A."/>
            <person name="Chen C."/>
            <person name="Yanf M."/>
            <person name="Daum C."/>
            <person name="Ng V."/>
            <person name="Clum A."/>
            <person name="Steindorff A."/>
            <person name="Ohm R."/>
            <person name="Martin F."/>
            <person name="Silar P."/>
            <person name="Natvig D."/>
            <person name="Lalanne C."/>
            <person name="Gautier V."/>
            <person name="Ament-Velasquez S.L."/>
            <person name="Kruys A."/>
            <person name="Hutchinson M.I."/>
            <person name="Powell A.J."/>
            <person name="Barry K."/>
            <person name="Miller A.N."/>
            <person name="Grigoriev I.V."/>
            <person name="Debuchy R."/>
            <person name="Gladieux P."/>
            <person name="Thoren M.H."/>
            <person name="Johannesson H."/>
        </authorList>
    </citation>
    <scope>NUCLEOTIDE SEQUENCE</scope>
    <source>
        <strain evidence="2">CBS 307.81</strain>
    </source>
</reference>
<dbReference type="InterPro" id="IPR055481">
    <property type="entry name" value="DUF7053"/>
</dbReference>
<dbReference type="PANTHER" id="PTHR38117">
    <property type="entry name" value="NACHT AND WD40 DOMAIN PROTEIN"/>
    <property type="match status" value="1"/>
</dbReference>